<keyword evidence="1" id="KW-0620">Polyamine biosynthesis</keyword>
<dbReference type="GO" id="GO:0006596">
    <property type="term" value="P:polyamine biosynthetic process"/>
    <property type="evidence" value="ECO:0007669"/>
    <property type="project" value="UniProtKB-KW"/>
</dbReference>
<dbReference type="CDD" id="cd02440">
    <property type="entry name" value="AdoMet_MTases"/>
    <property type="match status" value="1"/>
</dbReference>
<dbReference type="EMBL" id="JACNJN010000141">
    <property type="protein sequence ID" value="MBC8336133.1"/>
    <property type="molecule type" value="Genomic_DNA"/>
</dbReference>
<evidence type="ECO:0000256" key="2">
    <source>
        <dbReference type="SAM" id="MobiDB-lite"/>
    </source>
</evidence>
<dbReference type="Gene3D" id="3.40.50.150">
    <property type="entry name" value="Vaccinia Virus protein VP39"/>
    <property type="match status" value="1"/>
</dbReference>
<name>A0A8J6TGN9_9CHLR</name>
<gene>
    <name evidence="3" type="ORF">H8E29_12770</name>
</gene>
<dbReference type="PANTHER" id="PTHR43317">
    <property type="entry name" value="THERMOSPERMINE SYNTHASE ACAULIS5"/>
    <property type="match status" value="1"/>
</dbReference>
<evidence type="ECO:0008006" key="5">
    <source>
        <dbReference type="Google" id="ProtNLM"/>
    </source>
</evidence>
<evidence type="ECO:0000313" key="3">
    <source>
        <dbReference type="EMBL" id="MBC8336133.1"/>
    </source>
</evidence>
<reference evidence="3 4" key="1">
    <citation type="submission" date="2020-08" db="EMBL/GenBank/DDBJ databases">
        <title>Bridging the membrane lipid divide: bacteria of the FCB group superphylum have the potential to synthesize archaeal ether lipids.</title>
        <authorList>
            <person name="Villanueva L."/>
            <person name="Von Meijenfeldt F.A.B."/>
            <person name="Westbye A.B."/>
            <person name="Yadav S."/>
            <person name="Hopmans E.C."/>
            <person name="Dutilh B.E."/>
            <person name="Sinninghe Damste J.S."/>
        </authorList>
    </citation>
    <scope>NUCLEOTIDE SEQUENCE [LARGE SCALE GENOMIC DNA]</scope>
    <source>
        <strain evidence="3">NIOZ-UU36</strain>
    </source>
</reference>
<dbReference type="InterPro" id="IPR029063">
    <property type="entry name" value="SAM-dependent_MTases_sf"/>
</dbReference>
<proteinExistence type="predicted"/>
<protein>
    <recommendedName>
        <fullName evidence="5">Spermidine synthase</fullName>
    </recommendedName>
</protein>
<organism evidence="3 4">
    <name type="scientific">Candidatus Desulfolinea nitratireducens</name>
    <dbReference type="NCBI Taxonomy" id="2841698"/>
    <lineage>
        <taxon>Bacteria</taxon>
        <taxon>Bacillati</taxon>
        <taxon>Chloroflexota</taxon>
        <taxon>Anaerolineae</taxon>
        <taxon>Anaerolineales</taxon>
        <taxon>Anaerolineales incertae sedis</taxon>
        <taxon>Candidatus Desulfolinea</taxon>
    </lineage>
</organism>
<dbReference type="AlphaFoldDB" id="A0A8J6TGN9"/>
<dbReference type="Pfam" id="PF01564">
    <property type="entry name" value="Spermine_synth"/>
    <property type="match status" value="1"/>
</dbReference>
<comment type="caution">
    <text evidence="3">The sequence shown here is derived from an EMBL/GenBank/DDBJ whole genome shotgun (WGS) entry which is preliminary data.</text>
</comment>
<dbReference type="PANTHER" id="PTHR43317:SF3">
    <property type="entry name" value="BLR2883 PROTEIN"/>
    <property type="match status" value="1"/>
</dbReference>
<feature type="region of interest" description="Disordered" evidence="2">
    <location>
        <begin position="229"/>
        <end position="253"/>
    </location>
</feature>
<dbReference type="SUPFAM" id="SSF53335">
    <property type="entry name" value="S-adenosyl-L-methionine-dependent methyltransferases"/>
    <property type="match status" value="1"/>
</dbReference>
<accession>A0A8J6TGN9</accession>
<sequence length="253" mass="28322">MKPRIKLATTQTPDGGELGLYNHDGDFLIMVNGQELMSSRRYESEKELARLGCAHLKKREDPHILIGGLGMGYTLRQSLDLLGPDAKVVVSELLPAVVDWNREYLGELNGQPLEDKRTEIITGDIFPLLANSAKSFDAILLDVDNGPSAMTDEGNNQLYTGAGIEICKQALRKPGVLAIWSAAPSKEFEQLLMRGNFHVRRYRIPLYKGTHTKHAYIFIATEDQNILPPGGGELRIPKRKKPKGKGKYDWRKR</sequence>
<dbReference type="Proteomes" id="UP000614469">
    <property type="component" value="Unassembled WGS sequence"/>
</dbReference>
<evidence type="ECO:0000256" key="1">
    <source>
        <dbReference type="ARBA" id="ARBA00023115"/>
    </source>
</evidence>
<evidence type="ECO:0000313" key="4">
    <source>
        <dbReference type="Proteomes" id="UP000614469"/>
    </source>
</evidence>